<feature type="domain" description="HYDIN/VesB/CFA65-like Ig-like" evidence="7">
    <location>
        <begin position="807"/>
        <end position="894"/>
    </location>
</feature>
<comment type="caution">
    <text evidence="8">The sequence shown here is derived from an EMBL/GenBank/DDBJ whole genome shotgun (WGS) entry which is preliminary data.</text>
</comment>
<keyword evidence="6" id="KW-0472">Membrane</keyword>
<keyword evidence="6" id="KW-0812">Transmembrane</keyword>
<dbReference type="NCBIfam" id="NF012200">
    <property type="entry name" value="choice_anch_D"/>
    <property type="match status" value="1"/>
</dbReference>
<keyword evidence="3" id="KW-0963">Cytoplasm</keyword>
<reference evidence="8 9" key="1">
    <citation type="submission" date="2020-07" db="EMBL/GenBank/DDBJ databases">
        <title>Genomic Encyclopedia of Type Strains, Phase IV (KMG-V): Genome sequencing to study the core and pangenomes of soil and plant-associated prokaryotes.</title>
        <authorList>
            <person name="Whitman W."/>
        </authorList>
    </citation>
    <scope>NUCLEOTIDE SEQUENCE [LARGE SCALE GENOMIC DNA]</scope>
    <source>
        <strain evidence="8 9">X4EP2</strain>
    </source>
</reference>
<gene>
    <name evidence="8" type="ORF">HDF17_000233</name>
</gene>
<evidence type="ECO:0000256" key="4">
    <source>
        <dbReference type="ARBA" id="ARBA00023069"/>
    </source>
</evidence>
<evidence type="ECO:0000256" key="1">
    <source>
        <dbReference type="ARBA" id="ARBA00004138"/>
    </source>
</evidence>
<dbReference type="Proteomes" id="UP000589520">
    <property type="component" value="Unassembled WGS sequence"/>
</dbReference>
<dbReference type="EMBL" id="JACCCW010000001">
    <property type="protein sequence ID" value="NYF77946.1"/>
    <property type="molecule type" value="Genomic_DNA"/>
</dbReference>
<evidence type="ECO:0000256" key="3">
    <source>
        <dbReference type="ARBA" id="ARBA00022490"/>
    </source>
</evidence>
<evidence type="ECO:0000256" key="5">
    <source>
        <dbReference type="ARBA" id="ARBA00023273"/>
    </source>
</evidence>
<evidence type="ECO:0000313" key="8">
    <source>
        <dbReference type="EMBL" id="NYF77946.1"/>
    </source>
</evidence>
<keyword evidence="4" id="KW-0969">Cilium</keyword>
<dbReference type="AlphaFoldDB" id="A0A7Y9PEY9"/>
<evidence type="ECO:0000256" key="6">
    <source>
        <dbReference type="SAM" id="Phobius"/>
    </source>
</evidence>
<evidence type="ECO:0000313" key="9">
    <source>
        <dbReference type="Proteomes" id="UP000589520"/>
    </source>
</evidence>
<organism evidence="8 9">
    <name type="scientific">Granulicella arctica</name>
    <dbReference type="NCBI Taxonomy" id="940613"/>
    <lineage>
        <taxon>Bacteria</taxon>
        <taxon>Pseudomonadati</taxon>
        <taxon>Acidobacteriota</taxon>
        <taxon>Terriglobia</taxon>
        <taxon>Terriglobales</taxon>
        <taxon>Acidobacteriaceae</taxon>
        <taxon>Granulicella</taxon>
    </lineage>
</organism>
<feature type="transmembrane region" description="Helical" evidence="6">
    <location>
        <begin position="1012"/>
        <end position="1035"/>
    </location>
</feature>
<accession>A0A7Y9PEY9</accession>
<dbReference type="Pfam" id="PF22544">
    <property type="entry name" value="HYDIN_VesB_CFA65-like_Ig"/>
    <property type="match status" value="1"/>
</dbReference>
<comment type="subcellular location">
    <subcellularLocation>
        <location evidence="1">Cell projection</location>
        <location evidence="1">Cilium</location>
    </subcellularLocation>
    <subcellularLocation>
        <location evidence="2">Cytoplasm</location>
    </subcellularLocation>
</comment>
<protein>
    <recommendedName>
        <fullName evidence="7">HYDIN/VesB/CFA65-like Ig-like domain-containing protein</fullName>
    </recommendedName>
</protein>
<sequence>MNMSQPTGSGALGLTYREIAPSATAANVGNPADNEVLTFTMACSPSVQNYLTIQVWGSDTILNVIYLYTPEQGYLVSNYYSTSQPEIDFQKYNTPVLPGRFVYETIAIPMAMTQGNSTVTLTLNAAQAYNYYLDPSTATTDLPAGATSRPIYAAFTPTDPYLTVAATDPQGSAPSAAAATPATYNSAYFSAIQKSMTSYLNMEEKYQVYGSSWTAAVNAGTVPVQIIGYFDTYKHPTDSYTTAQWLNNAAVDTSVSNNAPMNRLDSLAYAYATPNLLSSFYQNSTTEQAIVAALDAYSYMQSLNGCWGGMTAWAGVGATSASSSNPYGRTNAPCSVLEGAGTWSLGSTITLMQNDSSFLAALNQPISSSLEPGVLRYQAYQTMLVNHINFLTSASGHGHSPNTDQLQAIAYVYANLALRALDKIYGTSLAQSNAAMYSNYLNVVAGLTTNQYGGVWVSDGGLSLEFHGTGNGSYDGSYGWDGANYLVKLAKILNDNGIETSSSHPVRDVALNTVHAFSNFIYPSLTTSGSGYANTLREEETLTFRKNLNLGEINAGTFYIASAEFNDPYAIHAFYLEQANGIIQSMEATGAWNNMPAFGDNGDGTVDNYLRWYTDYVTMCNMVNSESDLSGVTFLNETAHGNGVWADPTGSTITIQNNGEKLAMVLNWRPLMWHSSGIPSASKECVNNLARVHDTTATMDRIANVEMPASAATGASGNYTSGSFGTLYVARYGSYLVGLNWQSNAATMTLPPDMQTSGDIATDLVSGTTYNLATTTSVSVPAGGAVALFQYLPTSTLSASSVAFSSTVVASSSAGQTVTLQNSGTGPLLIGTTNIMGTNASDFTYATTCSATLAVNASCGFTFTFKPQSTGARSATFNLKTSANSTAQTIALTGTGAAAVNQSLTLTPAPDNVSLQAGSSTTVQLALTPGDGLAGTVALSCSSPQSFITCSLPSTATVGSSPSNVTVSIAVTSALAHSQGAQSKSSFIQQAGLSMLSGGLAFLFFRRPRRPAVCVVLALGTFISFVVINGCGSGARNGSAPTLPPTGTYTLTLSGSSRLVQPSTTTVSVMVTS</sequence>
<keyword evidence="6" id="KW-1133">Transmembrane helix</keyword>
<dbReference type="InterPro" id="IPR013783">
    <property type="entry name" value="Ig-like_fold"/>
</dbReference>
<evidence type="ECO:0000259" key="7">
    <source>
        <dbReference type="Pfam" id="PF22544"/>
    </source>
</evidence>
<keyword evidence="9" id="KW-1185">Reference proteome</keyword>
<feature type="transmembrane region" description="Helical" evidence="6">
    <location>
        <begin position="987"/>
        <end position="1005"/>
    </location>
</feature>
<dbReference type="Gene3D" id="2.60.40.10">
    <property type="entry name" value="Immunoglobulins"/>
    <property type="match status" value="1"/>
</dbReference>
<proteinExistence type="predicted"/>
<name>A0A7Y9PEY9_9BACT</name>
<keyword evidence="5" id="KW-0966">Cell projection</keyword>
<evidence type="ECO:0000256" key="2">
    <source>
        <dbReference type="ARBA" id="ARBA00004496"/>
    </source>
</evidence>
<dbReference type="InterPro" id="IPR053879">
    <property type="entry name" value="HYDIN_VesB_CFA65-like_Ig"/>
</dbReference>